<dbReference type="InterPro" id="IPR027417">
    <property type="entry name" value="P-loop_NTPase"/>
</dbReference>
<evidence type="ECO:0000313" key="3">
    <source>
        <dbReference type="EMBL" id="AOC97475.1"/>
    </source>
</evidence>
<dbReference type="InterPro" id="IPR001806">
    <property type="entry name" value="Small_GTPase"/>
</dbReference>
<protein>
    <submittedName>
        <fullName evidence="3">Rho family protein</fullName>
    </submittedName>
</protein>
<dbReference type="GO" id="GO:0007264">
    <property type="term" value="P:small GTPase-mediated signal transduction"/>
    <property type="evidence" value="ECO:0007669"/>
    <property type="project" value="InterPro"/>
</dbReference>
<dbReference type="PROSITE" id="PS51420">
    <property type="entry name" value="RHO"/>
    <property type="match status" value="1"/>
</dbReference>
<dbReference type="InterPro" id="IPR003578">
    <property type="entry name" value="Small_GTPase_Rho"/>
</dbReference>
<name>A0A1B2U6W5_9AGAR</name>
<dbReference type="SMART" id="SM00173">
    <property type="entry name" value="RAS"/>
    <property type="match status" value="1"/>
</dbReference>
<sequence length="248" mass="27428">MGNQKVGADVGRRRLEGDAAEMGAHSDLKTPVQNYNVAFAGTGGTGKTSLHIVLAEGPDRFPTVYIPLLAESHILDLDVDQSVAGSATPTKSRGKQIPQQIQVTLHDTMGQSDCHGREPFDPPFLPHDIAVFLVCFSFDRMDAYEHILERWIPAIEHYFGHGPTILLLGLKKDIKDDPQTEQQLAKYGETMVRSHQGEKLAKEINAMVYHECSAKTGEGVLELERLIARAIALRTRKKKKSKFSCIIA</sequence>
<evidence type="ECO:0000256" key="2">
    <source>
        <dbReference type="ARBA" id="ARBA00023134"/>
    </source>
</evidence>
<dbReference type="GO" id="GO:0005525">
    <property type="term" value="F:GTP binding"/>
    <property type="evidence" value="ECO:0007669"/>
    <property type="project" value="UniProtKB-KW"/>
</dbReference>
<organism evidence="3">
    <name type="scientific">Volvariella volvacea</name>
    <dbReference type="NCBI Taxonomy" id="36659"/>
    <lineage>
        <taxon>Eukaryota</taxon>
        <taxon>Fungi</taxon>
        <taxon>Dikarya</taxon>
        <taxon>Basidiomycota</taxon>
        <taxon>Agaricomycotina</taxon>
        <taxon>Agaricomycetes</taxon>
        <taxon>Agaricomycetidae</taxon>
        <taxon>Agaricales</taxon>
        <taxon>Pluteineae</taxon>
        <taxon>Pluteaceae</taxon>
        <taxon>Volvariella</taxon>
    </lineage>
</organism>
<dbReference type="SMART" id="SM00175">
    <property type="entry name" value="RAB"/>
    <property type="match status" value="1"/>
</dbReference>
<dbReference type="SUPFAM" id="SSF52540">
    <property type="entry name" value="P-loop containing nucleoside triphosphate hydrolases"/>
    <property type="match status" value="1"/>
</dbReference>
<dbReference type="PANTHER" id="PTHR24072">
    <property type="entry name" value="RHO FAMILY GTPASE"/>
    <property type="match status" value="1"/>
</dbReference>
<dbReference type="Gene3D" id="3.40.50.300">
    <property type="entry name" value="P-loop containing nucleotide triphosphate hydrolases"/>
    <property type="match status" value="1"/>
</dbReference>
<dbReference type="PRINTS" id="PR00449">
    <property type="entry name" value="RASTRNSFRMNG"/>
</dbReference>
<dbReference type="Pfam" id="PF00071">
    <property type="entry name" value="Ras"/>
    <property type="match status" value="1"/>
</dbReference>
<accession>A0A1B2U6W5</accession>
<gene>
    <name evidence="3" type="primary">GME1391_g</name>
</gene>
<dbReference type="SMART" id="SM00174">
    <property type="entry name" value="RHO"/>
    <property type="match status" value="1"/>
</dbReference>
<reference evidence="3" key="1">
    <citation type="submission" date="2016-03" db="EMBL/GenBank/DDBJ databases">
        <title>Small GTPases and Expression Models of vvran1 Under Oxidative and Cold Stresses in Straw Mushroom Volvariella volvacea.</title>
        <authorList>
            <person name="Yan J."/>
            <person name="Xie B."/>
        </authorList>
    </citation>
    <scope>NUCLEOTIDE SEQUENCE</scope>
    <source>
        <strain evidence="3">PYd21</strain>
    </source>
</reference>
<proteinExistence type="predicted"/>
<dbReference type="EMBL" id="KU900105">
    <property type="protein sequence ID" value="AOC97475.1"/>
    <property type="molecule type" value="Genomic_DNA"/>
</dbReference>
<dbReference type="AlphaFoldDB" id="A0A1B2U6W5"/>
<evidence type="ECO:0000256" key="1">
    <source>
        <dbReference type="ARBA" id="ARBA00022741"/>
    </source>
</evidence>
<keyword evidence="2" id="KW-0342">GTP-binding</keyword>
<keyword evidence="1" id="KW-0547">Nucleotide-binding</keyword>
<dbReference type="GO" id="GO:0003924">
    <property type="term" value="F:GTPase activity"/>
    <property type="evidence" value="ECO:0007669"/>
    <property type="project" value="InterPro"/>
</dbReference>